<evidence type="ECO:0000313" key="2">
    <source>
        <dbReference type="Proteomes" id="UP000626109"/>
    </source>
</evidence>
<dbReference type="Proteomes" id="UP000626109">
    <property type="component" value="Unassembled WGS sequence"/>
</dbReference>
<comment type="caution">
    <text evidence="1">The sequence shown here is derived from an EMBL/GenBank/DDBJ whole genome shotgun (WGS) entry which is preliminary data.</text>
</comment>
<reference evidence="1" key="1">
    <citation type="submission" date="2021-02" db="EMBL/GenBank/DDBJ databases">
        <authorList>
            <person name="Dougan E. K."/>
            <person name="Rhodes N."/>
            <person name="Thang M."/>
            <person name="Chan C."/>
        </authorList>
    </citation>
    <scope>NUCLEOTIDE SEQUENCE</scope>
</reference>
<protein>
    <submittedName>
        <fullName evidence="1">Uncharacterized protein</fullName>
    </submittedName>
</protein>
<evidence type="ECO:0000313" key="1">
    <source>
        <dbReference type="EMBL" id="CAE8672353.1"/>
    </source>
</evidence>
<organism evidence="1 2">
    <name type="scientific">Polarella glacialis</name>
    <name type="common">Dinoflagellate</name>
    <dbReference type="NCBI Taxonomy" id="89957"/>
    <lineage>
        <taxon>Eukaryota</taxon>
        <taxon>Sar</taxon>
        <taxon>Alveolata</taxon>
        <taxon>Dinophyceae</taxon>
        <taxon>Suessiales</taxon>
        <taxon>Suessiaceae</taxon>
        <taxon>Polarella</taxon>
    </lineage>
</organism>
<gene>
    <name evidence="1" type="ORF">PGLA2088_LOCUS18025</name>
</gene>
<dbReference type="AlphaFoldDB" id="A0A813JAP0"/>
<proteinExistence type="predicted"/>
<accession>A0A813JAP0</accession>
<name>A0A813JAP0_POLGL</name>
<sequence>MLTRFSGIKVIAGSMPVGDQGLRGRRRHSVHRMMHAVCSHLSLAAVHFCCFISSWRAFSIGLSPCLTLSKRMRTAAVHQLWLASMDVMPLSQFQRSLCLSC</sequence>
<dbReference type="EMBL" id="CAJNNW010024427">
    <property type="protein sequence ID" value="CAE8672353.1"/>
    <property type="molecule type" value="Genomic_DNA"/>
</dbReference>